<dbReference type="OrthoDB" id="268400at2759"/>
<evidence type="ECO:0000313" key="8">
    <source>
        <dbReference type="Proteomes" id="UP000800092"/>
    </source>
</evidence>
<keyword evidence="8" id="KW-1185">Reference proteome</keyword>
<evidence type="ECO:0000256" key="4">
    <source>
        <dbReference type="ARBA" id="ARBA00023136"/>
    </source>
</evidence>
<dbReference type="AlphaFoldDB" id="A0A6A6H0S2"/>
<feature type="transmembrane region" description="Helical" evidence="5">
    <location>
        <begin position="160"/>
        <end position="180"/>
    </location>
</feature>
<dbReference type="PROSITE" id="PS50850">
    <property type="entry name" value="MFS"/>
    <property type="match status" value="1"/>
</dbReference>
<dbReference type="GO" id="GO:0022857">
    <property type="term" value="F:transmembrane transporter activity"/>
    <property type="evidence" value="ECO:0007669"/>
    <property type="project" value="InterPro"/>
</dbReference>
<proteinExistence type="predicted"/>
<dbReference type="SUPFAM" id="SSF103473">
    <property type="entry name" value="MFS general substrate transporter"/>
    <property type="match status" value="1"/>
</dbReference>
<dbReference type="PANTHER" id="PTHR23502:SF160">
    <property type="entry name" value="MAJOR FACILITATOR SUPERFAMILY (MFS) PROFILE DOMAIN-CONTAINING PROTEIN-RELATED"/>
    <property type="match status" value="1"/>
</dbReference>
<feature type="transmembrane region" description="Helical" evidence="5">
    <location>
        <begin position="432"/>
        <end position="458"/>
    </location>
</feature>
<evidence type="ECO:0000313" key="7">
    <source>
        <dbReference type="EMBL" id="KAF2231477.1"/>
    </source>
</evidence>
<keyword evidence="4 5" id="KW-0472">Membrane</keyword>
<reference evidence="7" key="1">
    <citation type="journal article" date="2020" name="Stud. Mycol.">
        <title>101 Dothideomycetes genomes: a test case for predicting lifestyles and emergence of pathogens.</title>
        <authorList>
            <person name="Haridas S."/>
            <person name="Albert R."/>
            <person name="Binder M."/>
            <person name="Bloem J."/>
            <person name="Labutti K."/>
            <person name="Salamov A."/>
            <person name="Andreopoulos B."/>
            <person name="Baker S."/>
            <person name="Barry K."/>
            <person name="Bills G."/>
            <person name="Bluhm B."/>
            <person name="Cannon C."/>
            <person name="Castanera R."/>
            <person name="Culley D."/>
            <person name="Daum C."/>
            <person name="Ezra D."/>
            <person name="Gonzalez J."/>
            <person name="Henrissat B."/>
            <person name="Kuo A."/>
            <person name="Liang C."/>
            <person name="Lipzen A."/>
            <person name="Lutzoni F."/>
            <person name="Magnuson J."/>
            <person name="Mondo S."/>
            <person name="Nolan M."/>
            <person name="Ohm R."/>
            <person name="Pangilinan J."/>
            <person name="Park H.-J."/>
            <person name="Ramirez L."/>
            <person name="Alfaro M."/>
            <person name="Sun H."/>
            <person name="Tritt A."/>
            <person name="Yoshinaga Y."/>
            <person name="Zwiers L.-H."/>
            <person name="Turgeon B."/>
            <person name="Goodwin S."/>
            <person name="Spatafora J."/>
            <person name="Crous P."/>
            <person name="Grigoriev I."/>
        </authorList>
    </citation>
    <scope>NUCLEOTIDE SEQUENCE</scope>
    <source>
        <strain evidence="7">Tuck. ex Michener</strain>
    </source>
</reference>
<organism evidence="7 8">
    <name type="scientific">Viridothelium virens</name>
    <name type="common">Speckled blister lichen</name>
    <name type="synonym">Trypethelium virens</name>
    <dbReference type="NCBI Taxonomy" id="1048519"/>
    <lineage>
        <taxon>Eukaryota</taxon>
        <taxon>Fungi</taxon>
        <taxon>Dikarya</taxon>
        <taxon>Ascomycota</taxon>
        <taxon>Pezizomycotina</taxon>
        <taxon>Dothideomycetes</taxon>
        <taxon>Dothideomycetes incertae sedis</taxon>
        <taxon>Trypetheliales</taxon>
        <taxon>Trypetheliaceae</taxon>
        <taxon>Viridothelium</taxon>
    </lineage>
</organism>
<comment type="subcellular location">
    <subcellularLocation>
        <location evidence="1">Membrane</location>
        <topology evidence="1">Multi-pass membrane protein</topology>
    </subcellularLocation>
</comment>
<evidence type="ECO:0000259" key="6">
    <source>
        <dbReference type="PROSITE" id="PS50850"/>
    </source>
</evidence>
<evidence type="ECO:0000256" key="3">
    <source>
        <dbReference type="ARBA" id="ARBA00022989"/>
    </source>
</evidence>
<keyword evidence="3 5" id="KW-1133">Transmembrane helix</keyword>
<accession>A0A6A6H0S2</accession>
<dbReference type="Pfam" id="PF07690">
    <property type="entry name" value="MFS_1"/>
    <property type="match status" value="1"/>
</dbReference>
<dbReference type="InterPro" id="IPR011701">
    <property type="entry name" value="MFS"/>
</dbReference>
<sequence>MTSFTRPQKNLIHSHAHEEIPGTVDLRAVEGDDTAYGQALFPVPAEDPNDPLQWPAAKKNTILIIYSLYSFLCNTTLIGSSVYISVYSKEFNVSPTVASQTSSYPTLAFGLGCLVLIPMYVKFGRRPTMILSMLLYVFGVLGCALSQSFGGLMAARIIHAAGSGVCEALPVQAVNDIFFLHERGKRISYYTAALSLGSIGGLPAGYMLAAGYSFRLFYYVEFAFGMALLIVAFFLVPETAYKRKTTVTVEKSPAETGQDFELQKGASFVEPQKVSHLSVEVEGVPLGPQRQTYLQSLKPWSFYDRDAEFFMMMVRSFTYYFVPPVLWVITSFGIYIGCAALAFNYTFPLKIVEPPYNWNANNSGLIAIAFIIGYGLALPFANSSDRLAAYLTKRNNGIREAEMRLGVMLPAMLIGPAGLVIYGFVAQRNLHWIGYFAGVAMLDWSALFFFTFTLAYAIDSYTANMSEMLIAMNIGKNAISFGMGFKLLTWILESGYATIIAGAFGGIILANNLVLLLFMWKGKSMRIYFANTWLSRLHRKTIRTEGEVA</sequence>
<feature type="transmembrane region" description="Helical" evidence="5">
    <location>
        <begin position="363"/>
        <end position="382"/>
    </location>
</feature>
<dbReference type="GO" id="GO:0005886">
    <property type="term" value="C:plasma membrane"/>
    <property type="evidence" value="ECO:0007669"/>
    <property type="project" value="TreeGrafter"/>
</dbReference>
<dbReference type="PANTHER" id="PTHR23502">
    <property type="entry name" value="MAJOR FACILITATOR SUPERFAMILY"/>
    <property type="match status" value="1"/>
</dbReference>
<feature type="transmembrane region" description="Helical" evidence="5">
    <location>
        <begin position="187"/>
        <end position="210"/>
    </location>
</feature>
<feature type="transmembrane region" description="Helical" evidence="5">
    <location>
        <begin position="104"/>
        <end position="121"/>
    </location>
</feature>
<dbReference type="Gene3D" id="1.20.1250.20">
    <property type="entry name" value="MFS general substrate transporter like domains"/>
    <property type="match status" value="1"/>
</dbReference>
<dbReference type="InterPro" id="IPR020846">
    <property type="entry name" value="MFS_dom"/>
</dbReference>
<feature type="transmembrane region" description="Helical" evidence="5">
    <location>
        <begin position="498"/>
        <end position="520"/>
    </location>
</feature>
<feature type="transmembrane region" description="Helical" evidence="5">
    <location>
        <begin position="470"/>
        <end position="492"/>
    </location>
</feature>
<dbReference type="EMBL" id="ML991826">
    <property type="protein sequence ID" value="KAF2231477.1"/>
    <property type="molecule type" value="Genomic_DNA"/>
</dbReference>
<feature type="transmembrane region" description="Helical" evidence="5">
    <location>
        <begin position="63"/>
        <end position="84"/>
    </location>
</feature>
<feature type="transmembrane region" description="Helical" evidence="5">
    <location>
        <begin position="133"/>
        <end position="154"/>
    </location>
</feature>
<evidence type="ECO:0000256" key="5">
    <source>
        <dbReference type="SAM" id="Phobius"/>
    </source>
</evidence>
<feature type="transmembrane region" description="Helical" evidence="5">
    <location>
        <begin position="403"/>
        <end position="426"/>
    </location>
</feature>
<dbReference type="Proteomes" id="UP000800092">
    <property type="component" value="Unassembled WGS sequence"/>
</dbReference>
<gene>
    <name evidence="7" type="ORF">EV356DRAFT_535454</name>
</gene>
<keyword evidence="2 5" id="KW-0812">Transmembrane</keyword>
<name>A0A6A6H0S2_VIRVR</name>
<protein>
    <submittedName>
        <fullName evidence="7">MFS general substrate transporter</fullName>
    </submittedName>
</protein>
<dbReference type="InterPro" id="IPR036259">
    <property type="entry name" value="MFS_trans_sf"/>
</dbReference>
<evidence type="ECO:0000256" key="1">
    <source>
        <dbReference type="ARBA" id="ARBA00004141"/>
    </source>
</evidence>
<evidence type="ECO:0000256" key="2">
    <source>
        <dbReference type="ARBA" id="ARBA00022692"/>
    </source>
</evidence>
<feature type="transmembrane region" description="Helical" evidence="5">
    <location>
        <begin position="319"/>
        <end position="343"/>
    </location>
</feature>
<feature type="domain" description="Major facilitator superfamily (MFS) profile" evidence="6">
    <location>
        <begin position="60"/>
        <end position="523"/>
    </location>
</feature>
<feature type="transmembrane region" description="Helical" evidence="5">
    <location>
        <begin position="216"/>
        <end position="236"/>
    </location>
</feature>